<evidence type="ECO:0000313" key="4">
    <source>
        <dbReference type="Proteomes" id="UP000018201"/>
    </source>
</evidence>
<name>U6G2E6_9EIME</name>
<dbReference type="AlphaFoldDB" id="U6G2E6"/>
<dbReference type="GO" id="GO:0045505">
    <property type="term" value="F:dynein intermediate chain binding"/>
    <property type="evidence" value="ECO:0007669"/>
    <property type="project" value="InterPro"/>
</dbReference>
<dbReference type="InterPro" id="IPR013602">
    <property type="entry name" value="Dynein_heavy_linker"/>
</dbReference>
<evidence type="ECO:0000313" key="3">
    <source>
        <dbReference type="EMBL" id="CDI74335.1"/>
    </source>
</evidence>
<reference evidence="3" key="1">
    <citation type="submission" date="2013-10" db="EMBL/GenBank/DDBJ databases">
        <title>Genomic analysis of the causative agents of coccidiosis in chickens.</title>
        <authorList>
            <person name="Reid A.J."/>
            <person name="Blake D."/>
            <person name="Billington K."/>
            <person name="Browne H."/>
            <person name="Dunn M."/>
            <person name="Hung S."/>
            <person name="Kawahara F."/>
            <person name="Miranda-Saavedra D."/>
            <person name="Mourier T."/>
            <person name="Nagra H."/>
            <person name="Otto T.D."/>
            <person name="Rawlings N."/>
            <person name="Sanchez A."/>
            <person name="Sanders M."/>
            <person name="Subramaniam C."/>
            <person name="Tay Y."/>
            <person name="Dear P."/>
            <person name="Doerig C."/>
            <person name="Gruber A."/>
            <person name="Parkinson J."/>
            <person name="Shirley M."/>
            <person name="Wan K.L."/>
            <person name="Berriman M."/>
            <person name="Tomley F."/>
            <person name="Pain A."/>
        </authorList>
    </citation>
    <scope>NUCLEOTIDE SEQUENCE [LARGE SCALE GENOMIC DNA]</scope>
    <source>
        <strain evidence="3">Houghton</strain>
    </source>
</reference>
<keyword evidence="4" id="KW-1185">Reference proteome</keyword>
<dbReference type="PANTHER" id="PTHR45703:SF36">
    <property type="entry name" value="DYNEIN HEAVY CHAIN, CYTOPLASMIC"/>
    <property type="match status" value="1"/>
</dbReference>
<keyword evidence="1" id="KW-0175">Coiled coil</keyword>
<dbReference type="Proteomes" id="UP000018201">
    <property type="component" value="Unassembled WGS sequence"/>
</dbReference>
<dbReference type="EMBL" id="HG690245">
    <property type="protein sequence ID" value="CDI74335.1"/>
    <property type="molecule type" value="Genomic_DNA"/>
</dbReference>
<dbReference type="GO" id="GO:0051959">
    <property type="term" value="F:dynein light intermediate chain binding"/>
    <property type="evidence" value="ECO:0007669"/>
    <property type="project" value="InterPro"/>
</dbReference>
<gene>
    <name evidence="3" type="ORF">EPH_0032800</name>
</gene>
<dbReference type="InterPro" id="IPR026983">
    <property type="entry name" value="DHC"/>
</dbReference>
<dbReference type="PANTHER" id="PTHR45703">
    <property type="entry name" value="DYNEIN HEAVY CHAIN"/>
    <property type="match status" value="1"/>
</dbReference>
<proteinExistence type="predicted"/>
<organism evidence="3 4">
    <name type="scientific">Eimeria praecox</name>
    <dbReference type="NCBI Taxonomy" id="51316"/>
    <lineage>
        <taxon>Eukaryota</taxon>
        <taxon>Sar</taxon>
        <taxon>Alveolata</taxon>
        <taxon>Apicomplexa</taxon>
        <taxon>Conoidasida</taxon>
        <taxon>Coccidia</taxon>
        <taxon>Eucoccidiorida</taxon>
        <taxon>Eimeriorina</taxon>
        <taxon>Eimeriidae</taxon>
        <taxon>Eimeria</taxon>
    </lineage>
</organism>
<accession>U6G2E6</accession>
<dbReference type="VEuPathDB" id="ToxoDB:EPH_0032800"/>
<evidence type="ECO:0000259" key="2">
    <source>
        <dbReference type="Pfam" id="PF08393"/>
    </source>
</evidence>
<protein>
    <submittedName>
        <fullName evidence="3">Dynein heavy chain 6, axonemal, related</fullName>
    </submittedName>
</protein>
<sequence length="346" mass="38780">MKSQLANSSMTKLLQEISSANAKLAVVPQDINSYVDFNCFLAETQKQTLPEIEANALRVSGLLDILKRVSLRIDATTKTLFAELSQGLAGLRTQLQFAEYSVEGSIKRFQDELEACAPVIKDKLVCLQQQLEDTKLYEADTTLEDVQAVLLGLEKQIQDLKTEVEKCKRCEDVLRVDATPFEGFEETVQLFEDLKKCLEIKKSWTEFASTMGQELFWKADIPQLQATLQGFSKSLQGLAGVLGSQPLYQTLQASLSSYKETLAVATALRNPALRQRHWDAIKGLLGDEINLKSETLLLSDLANIKRLKETPEILERGVRFGFLEGLEFFIEAQDTLSLGDELGFRF</sequence>
<feature type="coiled-coil region" evidence="1">
    <location>
        <begin position="143"/>
        <end position="170"/>
    </location>
</feature>
<feature type="domain" description="Dynein heavy chain linker" evidence="2">
    <location>
        <begin position="185"/>
        <end position="309"/>
    </location>
</feature>
<evidence type="ECO:0000256" key="1">
    <source>
        <dbReference type="SAM" id="Coils"/>
    </source>
</evidence>
<dbReference type="GO" id="GO:0030286">
    <property type="term" value="C:dynein complex"/>
    <property type="evidence" value="ECO:0007669"/>
    <property type="project" value="InterPro"/>
</dbReference>
<dbReference type="OrthoDB" id="345474at2759"/>
<dbReference type="Pfam" id="PF08393">
    <property type="entry name" value="DHC_N2"/>
    <property type="match status" value="1"/>
</dbReference>
<reference evidence="3" key="2">
    <citation type="submission" date="2013-10" db="EMBL/GenBank/DDBJ databases">
        <authorList>
            <person name="Aslett M."/>
        </authorList>
    </citation>
    <scope>NUCLEOTIDE SEQUENCE [LARGE SCALE GENOMIC DNA]</scope>
    <source>
        <strain evidence="3">Houghton</strain>
    </source>
</reference>
<dbReference type="GO" id="GO:0007018">
    <property type="term" value="P:microtubule-based movement"/>
    <property type="evidence" value="ECO:0007669"/>
    <property type="project" value="InterPro"/>
</dbReference>